<dbReference type="OrthoDB" id="9804124at2"/>
<evidence type="ECO:0000313" key="7">
    <source>
        <dbReference type="Proteomes" id="UP000214666"/>
    </source>
</evidence>
<dbReference type="EMBL" id="CP020028">
    <property type="protein sequence ID" value="ASR46752.1"/>
    <property type="molecule type" value="Genomic_DNA"/>
</dbReference>
<dbReference type="InterPro" id="IPR005543">
    <property type="entry name" value="PASTA_dom"/>
</dbReference>
<feature type="domain" description="PASTA" evidence="5">
    <location>
        <begin position="595"/>
        <end position="655"/>
    </location>
</feature>
<evidence type="ECO:0000256" key="4">
    <source>
        <dbReference type="SAM" id="MobiDB-lite"/>
    </source>
</evidence>
<dbReference type="GO" id="GO:0005886">
    <property type="term" value="C:plasma membrane"/>
    <property type="evidence" value="ECO:0007669"/>
    <property type="project" value="TreeGrafter"/>
</dbReference>
<reference evidence="6 7" key="1">
    <citation type="submission" date="2017-03" db="EMBL/GenBank/DDBJ databases">
        <title>Complete genome sequence of Paenibacillus Kribbensis producing bioflocculants.</title>
        <authorList>
            <person name="Lee H.-G."/>
            <person name="Oh H.-M."/>
        </authorList>
    </citation>
    <scope>NUCLEOTIDE SEQUENCE [LARGE SCALE GENOMIC DNA]</scope>
    <source>
        <strain evidence="6 7">AM49</strain>
    </source>
</reference>
<feature type="compositionally biased region" description="Polar residues" evidence="4">
    <location>
        <begin position="726"/>
        <end position="747"/>
    </location>
</feature>
<dbReference type="PANTHER" id="PTHR30627">
    <property type="entry name" value="PEPTIDOGLYCAN D,D-TRANSPEPTIDASE"/>
    <property type="match status" value="1"/>
</dbReference>
<keyword evidence="7" id="KW-1185">Reference proteome</keyword>
<gene>
    <name evidence="6" type="ORF">B4V02_08700</name>
</gene>
<dbReference type="Gene3D" id="3.30.450.330">
    <property type="match status" value="1"/>
</dbReference>
<dbReference type="PROSITE" id="PS51178">
    <property type="entry name" value="PASTA"/>
    <property type="match status" value="1"/>
</dbReference>
<name>A0A222WL59_9BACL</name>
<comment type="subcellular location">
    <subcellularLocation>
        <location evidence="1">Membrane</location>
    </subcellularLocation>
</comment>
<evidence type="ECO:0000256" key="1">
    <source>
        <dbReference type="ARBA" id="ARBA00004370"/>
    </source>
</evidence>
<evidence type="ECO:0000259" key="5">
    <source>
        <dbReference type="PROSITE" id="PS51178"/>
    </source>
</evidence>
<comment type="similarity">
    <text evidence="2">Belongs to the transpeptidase family.</text>
</comment>
<dbReference type="STRING" id="172713.GCA_001705305_05136"/>
<dbReference type="SMART" id="SM00740">
    <property type="entry name" value="PASTA"/>
    <property type="match status" value="1"/>
</dbReference>
<dbReference type="InterPro" id="IPR001460">
    <property type="entry name" value="PCN-bd_Tpept"/>
</dbReference>
<feature type="compositionally biased region" description="Basic and acidic residues" evidence="4">
    <location>
        <begin position="777"/>
        <end position="790"/>
    </location>
</feature>
<dbReference type="InterPro" id="IPR036138">
    <property type="entry name" value="PBP_dimer_sf"/>
</dbReference>
<dbReference type="SUPFAM" id="SSF56519">
    <property type="entry name" value="Penicillin binding protein dimerisation domain"/>
    <property type="match status" value="1"/>
</dbReference>
<dbReference type="Gene3D" id="3.40.710.10">
    <property type="entry name" value="DD-peptidase/beta-lactamase superfamily"/>
    <property type="match status" value="1"/>
</dbReference>
<dbReference type="RefSeq" id="WP_094154486.1">
    <property type="nucleotide sequence ID" value="NZ_CP020028.1"/>
</dbReference>
<sequence length="790" mass="85632">MVKRIKLRTLLIGGCITLFFLVLLLKVFWIQVVSGEYWHEQVVAQVEKDQVILPKRGTITDRKGNVLATDAPAYTVVVNPSIIQEYDLENEVVAKLHQLLKTPEDELRRHLSAKDSKGNYLVNREIRNGGWKADPEVKAQVDTFKKYLKDKYEVIGAVDTVQESKRYYPENKLASHVLGYQRKDGTAGMGLEAYYNKELSGTAGKLLYQRDLKGVPLQGSESIYEPAQNGKNLKLTIDDTIQYYIENAMQEAIAKYNPKTMTVVAADPQTMDVLGMASYPNFNPNTYGSAPLESFRNNATQSIYEPGSTFKIVTLAAAVQEKVFNPNETYRSGIVRVGGWDIRDVSRNWGTLTYLQGVKRSSNVGFVHLGLDKLGGEKLKNYINNFGFGVKTGIDLPSESAGAITFHTQYKSEVATASFGHGRVQVTPIQQVAAISAIANGGKLMVPHLVKEIVNPDTDEVQTIQPKEVRQVISKESAVQTSSYLEQVVSDQEIGTGRLAYIDGYRVAGKTGTATKVVGKVYDHSKDVVSFIGFAPVNDPKIAVLVVMDEPNKSVGGGTAAAPVFKKIVSQSLQYMGVPKTGTKANKTDGSAVKTVDLPTVPQLTGQVKKDAQNALLKQGIAYETVGKGSKIVRQYPEAGVKMKSGQRIYLLTEDSANMTIPDFTGVSLRDTLQVLTLMKVGVQVSGEGYVVSQKAQMVNGKRTVSVKLQPAKETVTGVKPEDTPDQATGVATNQSGSAAKTGTNLKPDTKTDTGTDTTANAGTSVRPPSGGNSAIADEKSAAAIKGEDN</sequence>
<dbReference type="Pfam" id="PF00905">
    <property type="entry name" value="Transpeptidase"/>
    <property type="match status" value="1"/>
</dbReference>
<dbReference type="GO" id="GO:0071555">
    <property type="term" value="P:cell wall organization"/>
    <property type="evidence" value="ECO:0007669"/>
    <property type="project" value="TreeGrafter"/>
</dbReference>
<dbReference type="Pfam" id="PF03793">
    <property type="entry name" value="PASTA"/>
    <property type="match status" value="1"/>
</dbReference>
<evidence type="ECO:0000256" key="3">
    <source>
        <dbReference type="ARBA" id="ARBA00023136"/>
    </source>
</evidence>
<dbReference type="CDD" id="cd06576">
    <property type="entry name" value="PASTA_Pbp2x-like_1"/>
    <property type="match status" value="1"/>
</dbReference>
<dbReference type="SUPFAM" id="SSF56601">
    <property type="entry name" value="beta-lactamase/transpeptidase-like"/>
    <property type="match status" value="1"/>
</dbReference>
<protein>
    <submittedName>
        <fullName evidence="6">Stage V sporulation protein D</fullName>
    </submittedName>
</protein>
<dbReference type="GO" id="GO:0008658">
    <property type="term" value="F:penicillin binding"/>
    <property type="evidence" value="ECO:0007669"/>
    <property type="project" value="InterPro"/>
</dbReference>
<dbReference type="KEGG" id="pkb:B4V02_08700"/>
<keyword evidence="3" id="KW-0472">Membrane</keyword>
<dbReference type="Pfam" id="PF03717">
    <property type="entry name" value="PBP_dimer"/>
    <property type="match status" value="1"/>
</dbReference>
<proteinExistence type="inferred from homology"/>
<evidence type="ECO:0000313" key="6">
    <source>
        <dbReference type="EMBL" id="ASR46752.1"/>
    </source>
</evidence>
<evidence type="ECO:0000256" key="2">
    <source>
        <dbReference type="ARBA" id="ARBA00007171"/>
    </source>
</evidence>
<dbReference type="InterPro" id="IPR012338">
    <property type="entry name" value="Beta-lactam/transpept-like"/>
</dbReference>
<dbReference type="Gene3D" id="3.90.1310.10">
    <property type="entry name" value="Penicillin-binding protein 2a (Domain 2)"/>
    <property type="match status" value="1"/>
</dbReference>
<dbReference type="InterPro" id="IPR005311">
    <property type="entry name" value="PBP_dimer"/>
</dbReference>
<accession>A0A222WL59</accession>
<dbReference type="AlphaFoldDB" id="A0A222WL59"/>
<organism evidence="6 7">
    <name type="scientific">Paenibacillus kribbensis</name>
    <dbReference type="NCBI Taxonomy" id="172713"/>
    <lineage>
        <taxon>Bacteria</taxon>
        <taxon>Bacillati</taxon>
        <taxon>Bacillota</taxon>
        <taxon>Bacilli</taxon>
        <taxon>Bacillales</taxon>
        <taxon>Paenibacillaceae</taxon>
        <taxon>Paenibacillus</taxon>
    </lineage>
</organism>
<dbReference type="PANTHER" id="PTHR30627:SF1">
    <property type="entry name" value="PEPTIDOGLYCAN D,D-TRANSPEPTIDASE FTSI"/>
    <property type="match status" value="1"/>
</dbReference>
<dbReference type="InterPro" id="IPR050515">
    <property type="entry name" value="Beta-lactam/transpept"/>
</dbReference>
<dbReference type="SUPFAM" id="SSF54184">
    <property type="entry name" value="Penicillin-binding protein 2x (pbp-2x), c-terminal domain"/>
    <property type="match status" value="2"/>
</dbReference>
<dbReference type="Proteomes" id="UP000214666">
    <property type="component" value="Chromosome"/>
</dbReference>
<feature type="region of interest" description="Disordered" evidence="4">
    <location>
        <begin position="713"/>
        <end position="790"/>
    </location>
</feature>
<feature type="compositionally biased region" description="Low complexity" evidence="4">
    <location>
        <begin position="755"/>
        <end position="764"/>
    </location>
</feature>